<gene>
    <name evidence="1" type="ORF">SCUD_LOCUS20376</name>
</gene>
<evidence type="ECO:0000313" key="3">
    <source>
        <dbReference type="WBParaSite" id="SCUD_0002037801-mRNA-1"/>
    </source>
</evidence>
<organism evidence="3">
    <name type="scientific">Schistosoma curassoni</name>
    <dbReference type="NCBI Taxonomy" id="6186"/>
    <lineage>
        <taxon>Eukaryota</taxon>
        <taxon>Metazoa</taxon>
        <taxon>Spiralia</taxon>
        <taxon>Lophotrochozoa</taxon>
        <taxon>Platyhelminthes</taxon>
        <taxon>Trematoda</taxon>
        <taxon>Digenea</taxon>
        <taxon>Strigeidida</taxon>
        <taxon>Schistosomatoidea</taxon>
        <taxon>Schistosomatidae</taxon>
        <taxon>Schistosoma</taxon>
    </lineage>
</organism>
<accession>A0A183KZ78</accession>
<name>A0A183KZ78_9TREM</name>
<evidence type="ECO:0000313" key="2">
    <source>
        <dbReference type="Proteomes" id="UP000279833"/>
    </source>
</evidence>
<sequence>MTQQFEKAATDTRLFTYFTGTVGSTYVNFYVQIRIEQTKPMLSFLHHKVELLIALYGTTSHARLQLFGDDVPPIFIGDDDYDLDDDYENYFDVENFGDDMNSPSIQFSKFPEEVLSSANSFQSVGSHLSNNSYWSMTVQVPTDVLEEIDKLADYALGEYSSSDSQMHPNDNDINPGIQAYARCLVYMQKVRIFIQLLQLFVN</sequence>
<keyword evidence="2" id="KW-1185">Reference proteome</keyword>
<evidence type="ECO:0000313" key="1">
    <source>
        <dbReference type="EMBL" id="VDP72009.1"/>
    </source>
</evidence>
<reference evidence="3" key="1">
    <citation type="submission" date="2016-06" db="UniProtKB">
        <authorList>
            <consortium name="WormBaseParasite"/>
        </authorList>
    </citation>
    <scope>IDENTIFICATION</scope>
</reference>
<dbReference type="STRING" id="6186.A0A183KZ78"/>
<proteinExistence type="predicted"/>
<protein>
    <submittedName>
        <fullName evidence="3">Crinkler (CRN) family protein</fullName>
    </submittedName>
</protein>
<dbReference type="EMBL" id="UZAK01044161">
    <property type="protein sequence ID" value="VDP72009.1"/>
    <property type="molecule type" value="Genomic_DNA"/>
</dbReference>
<dbReference type="Proteomes" id="UP000279833">
    <property type="component" value="Unassembled WGS sequence"/>
</dbReference>
<dbReference type="WBParaSite" id="SCUD_0002037801-mRNA-1">
    <property type="protein sequence ID" value="SCUD_0002037801-mRNA-1"/>
    <property type="gene ID" value="SCUD_0002037801"/>
</dbReference>
<dbReference type="AlphaFoldDB" id="A0A183KZ78"/>
<reference evidence="1 2" key="2">
    <citation type="submission" date="2018-11" db="EMBL/GenBank/DDBJ databases">
        <authorList>
            <consortium name="Pathogen Informatics"/>
        </authorList>
    </citation>
    <scope>NUCLEOTIDE SEQUENCE [LARGE SCALE GENOMIC DNA]</scope>
    <source>
        <strain evidence="1">Dakar</strain>
        <strain evidence="2">Dakar, Senegal</strain>
    </source>
</reference>